<proteinExistence type="predicted"/>
<gene>
    <name evidence="7" type="ORF">HNAJ_LOCUS10983</name>
</gene>
<name>A0A0R3TTF5_RODNA</name>
<keyword evidence="8" id="KW-1185">Reference proteome</keyword>
<evidence type="ECO:0000256" key="4">
    <source>
        <dbReference type="ARBA" id="ARBA00023212"/>
    </source>
</evidence>
<dbReference type="GO" id="GO:0005516">
    <property type="term" value="F:calmodulin binding"/>
    <property type="evidence" value="ECO:0007669"/>
    <property type="project" value="TreeGrafter"/>
</dbReference>
<reference evidence="9" key="1">
    <citation type="submission" date="2017-02" db="UniProtKB">
        <authorList>
            <consortium name="WormBaseParasite"/>
        </authorList>
    </citation>
    <scope>IDENTIFICATION</scope>
</reference>
<evidence type="ECO:0000313" key="9">
    <source>
        <dbReference type="WBParaSite" id="HNAJ_0001098901-mRNA-1"/>
    </source>
</evidence>
<dbReference type="PROSITE" id="PS51665">
    <property type="entry name" value="ENKURIN"/>
    <property type="match status" value="1"/>
</dbReference>
<evidence type="ECO:0000313" key="7">
    <source>
        <dbReference type="EMBL" id="VDO09251.1"/>
    </source>
</evidence>
<sequence>MKFGRYQSIYHQLAIHEYEKRKILRFKTLGPAEMSKPEPTKFLRSHVAARVHKFSDHVKNENMCPGKKPPLPDFRKIKSCEKLARCNIVSRNKLSALLLEPKKPQPFIVDTRKGHKYNLVGSGLTKFYVLKEDFGKIPDYIQQRKKEKLDNDRLYAEYLQEVAMHQQKPRLSDEEREHLLANLKQRHAKIYKDFLCLSVIIDTLHKRQRKAYLEKELNDIERDIRTVEDNQFIFVEEN</sequence>
<dbReference type="PANTHER" id="PTHR21490">
    <property type="entry name" value="ENKURIN-RELATED"/>
    <property type="match status" value="1"/>
</dbReference>
<keyword evidence="4" id="KW-0206">Cytoskeleton</keyword>
<organism evidence="9">
    <name type="scientific">Rodentolepis nana</name>
    <name type="common">Dwarf tapeworm</name>
    <name type="synonym">Hymenolepis nana</name>
    <dbReference type="NCBI Taxonomy" id="102285"/>
    <lineage>
        <taxon>Eukaryota</taxon>
        <taxon>Metazoa</taxon>
        <taxon>Spiralia</taxon>
        <taxon>Lophotrochozoa</taxon>
        <taxon>Platyhelminthes</taxon>
        <taxon>Cestoda</taxon>
        <taxon>Eucestoda</taxon>
        <taxon>Cyclophyllidea</taxon>
        <taxon>Hymenolepididae</taxon>
        <taxon>Rodentolepis</taxon>
    </lineage>
</organism>
<evidence type="ECO:0000259" key="6">
    <source>
        <dbReference type="PROSITE" id="PS51665"/>
    </source>
</evidence>
<evidence type="ECO:0000256" key="2">
    <source>
        <dbReference type="ARBA" id="ARBA00004245"/>
    </source>
</evidence>
<dbReference type="Pfam" id="PF13864">
    <property type="entry name" value="Enkurin"/>
    <property type="match status" value="1"/>
</dbReference>
<dbReference type="OrthoDB" id="2123594at2759"/>
<evidence type="ECO:0000256" key="5">
    <source>
        <dbReference type="ARBA" id="ARBA00023273"/>
    </source>
</evidence>
<dbReference type="WBParaSite" id="HNAJ_0001098901-mRNA-1">
    <property type="protein sequence ID" value="HNAJ_0001098901-mRNA-1"/>
    <property type="gene ID" value="HNAJ_0001098901"/>
</dbReference>
<accession>A0A0R3TTF5</accession>
<evidence type="ECO:0000256" key="1">
    <source>
        <dbReference type="ARBA" id="ARBA00004138"/>
    </source>
</evidence>
<dbReference type="AlphaFoldDB" id="A0A0R3TTF5"/>
<dbReference type="GO" id="GO:0005879">
    <property type="term" value="C:axonemal microtubule"/>
    <property type="evidence" value="ECO:0007669"/>
    <property type="project" value="TreeGrafter"/>
</dbReference>
<dbReference type="InterPro" id="IPR027012">
    <property type="entry name" value="Enkurin_dom"/>
</dbReference>
<dbReference type="PANTHER" id="PTHR21490:SF0">
    <property type="entry name" value="ENKURIN"/>
    <property type="match status" value="1"/>
</dbReference>
<dbReference type="InterPro" id="IPR052102">
    <property type="entry name" value="Enkurin_domain-protein"/>
</dbReference>
<reference evidence="7 8" key="2">
    <citation type="submission" date="2018-11" db="EMBL/GenBank/DDBJ databases">
        <authorList>
            <consortium name="Pathogen Informatics"/>
        </authorList>
    </citation>
    <scope>NUCLEOTIDE SEQUENCE [LARGE SCALE GENOMIC DNA]</scope>
</reference>
<dbReference type="EMBL" id="UZAE01013318">
    <property type="protein sequence ID" value="VDO09251.1"/>
    <property type="molecule type" value="Genomic_DNA"/>
</dbReference>
<keyword evidence="3" id="KW-0963">Cytoplasm</keyword>
<comment type="subcellular location">
    <subcellularLocation>
        <location evidence="1">Cell projection</location>
        <location evidence="1">Cilium</location>
    </subcellularLocation>
    <subcellularLocation>
        <location evidence="2">Cytoplasm</location>
        <location evidence="2">Cytoskeleton</location>
    </subcellularLocation>
</comment>
<dbReference type="STRING" id="102285.A0A0R3TTF5"/>
<dbReference type="Proteomes" id="UP000278807">
    <property type="component" value="Unassembled WGS sequence"/>
</dbReference>
<evidence type="ECO:0000313" key="8">
    <source>
        <dbReference type="Proteomes" id="UP000278807"/>
    </source>
</evidence>
<evidence type="ECO:0000256" key="3">
    <source>
        <dbReference type="ARBA" id="ARBA00022490"/>
    </source>
</evidence>
<protein>
    <submittedName>
        <fullName evidence="9">Enkurin domain-containing protein</fullName>
    </submittedName>
</protein>
<feature type="domain" description="Enkurin" evidence="6">
    <location>
        <begin position="143"/>
        <end position="235"/>
    </location>
</feature>
<dbReference type="GO" id="GO:0001669">
    <property type="term" value="C:acrosomal vesicle"/>
    <property type="evidence" value="ECO:0007669"/>
    <property type="project" value="TreeGrafter"/>
</dbReference>
<keyword evidence="5" id="KW-0966">Cell projection</keyword>